<evidence type="ECO:0000256" key="2">
    <source>
        <dbReference type="ARBA" id="ARBA00023315"/>
    </source>
</evidence>
<feature type="domain" description="N-acetyltransferase" evidence="3">
    <location>
        <begin position="9"/>
        <end position="158"/>
    </location>
</feature>
<gene>
    <name evidence="4" type="ORF">ET471_14195</name>
</gene>
<reference evidence="4 5" key="1">
    <citation type="submission" date="2019-01" db="EMBL/GenBank/DDBJ databases">
        <title>Genome sequencing of strain FW10M-9.</title>
        <authorList>
            <person name="Heo J."/>
            <person name="Kim S.-J."/>
            <person name="Kim J.-S."/>
            <person name="Hong S.-B."/>
            <person name="Kwon S.-W."/>
        </authorList>
    </citation>
    <scope>NUCLEOTIDE SEQUENCE [LARGE SCALE GENOMIC DNA]</scope>
    <source>
        <strain evidence="4 5">FW10M-9</strain>
    </source>
</reference>
<evidence type="ECO:0000313" key="4">
    <source>
        <dbReference type="EMBL" id="QAY71040.1"/>
    </source>
</evidence>
<dbReference type="CDD" id="cd04301">
    <property type="entry name" value="NAT_SF"/>
    <property type="match status" value="1"/>
</dbReference>
<dbReference type="AlphaFoldDB" id="A0A4P6F521"/>
<dbReference type="PANTHER" id="PTHR43877:SF5">
    <property type="entry name" value="BLL8307 PROTEIN"/>
    <property type="match status" value="1"/>
</dbReference>
<dbReference type="OrthoDB" id="9803233at2"/>
<dbReference type="RefSeq" id="WP_129189359.1">
    <property type="nucleotide sequence ID" value="NZ_CP035493.1"/>
</dbReference>
<dbReference type="EMBL" id="CP035493">
    <property type="protein sequence ID" value="QAY71040.1"/>
    <property type="molecule type" value="Genomic_DNA"/>
</dbReference>
<keyword evidence="5" id="KW-1185">Reference proteome</keyword>
<organism evidence="4 5">
    <name type="scientific">Xylanimonas protaetiae</name>
    <dbReference type="NCBI Taxonomy" id="2509457"/>
    <lineage>
        <taxon>Bacteria</taxon>
        <taxon>Bacillati</taxon>
        <taxon>Actinomycetota</taxon>
        <taxon>Actinomycetes</taxon>
        <taxon>Micrococcales</taxon>
        <taxon>Promicromonosporaceae</taxon>
        <taxon>Xylanimonas</taxon>
    </lineage>
</organism>
<dbReference type="GO" id="GO:0016747">
    <property type="term" value="F:acyltransferase activity, transferring groups other than amino-acyl groups"/>
    <property type="evidence" value="ECO:0007669"/>
    <property type="project" value="InterPro"/>
</dbReference>
<dbReference type="KEGG" id="xya:ET471_14195"/>
<proteinExistence type="predicted"/>
<protein>
    <submittedName>
        <fullName evidence="4">GNAT family N-acetyltransferase</fullName>
    </submittedName>
</protein>
<sequence length="161" mass="16759">MPDRLASVGEDSPVRPDVVVLLAEHLADMYATSPAESVHALDPAALAGPGITFVTARDATGTLLGCGALTTLGPGHGELKSMRTAAGARGRGVATAVLEHLLALAAQRGCARVSLETGTEDYFAAARRLYARHGFVECPPFGAYVLDPHSVFLTREVRPPG</sequence>
<evidence type="ECO:0000313" key="5">
    <source>
        <dbReference type="Proteomes" id="UP000292118"/>
    </source>
</evidence>
<dbReference type="Proteomes" id="UP000292118">
    <property type="component" value="Chromosome"/>
</dbReference>
<dbReference type="SUPFAM" id="SSF55729">
    <property type="entry name" value="Acyl-CoA N-acyltransferases (Nat)"/>
    <property type="match status" value="1"/>
</dbReference>
<keyword evidence="1 4" id="KW-0808">Transferase</keyword>
<dbReference type="InterPro" id="IPR050832">
    <property type="entry name" value="Bact_Acetyltransf"/>
</dbReference>
<dbReference type="InterPro" id="IPR000182">
    <property type="entry name" value="GNAT_dom"/>
</dbReference>
<evidence type="ECO:0000256" key="1">
    <source>
        <dbReference type="ARBA" id="ARBA00022679"/>
    </source>
</evidence>
<keyword evidence="2" id="KW-0012">Acyltransferase</keyword>
<dbReference type="PANTHER" id="PTHR43877">
    <property type="entry name" value="AMINOALKYLPHOSPHONATE N-ACETYLTRANSFERASE-RELATED-RELATED"/>
    <property type="match status" value="1"/>
</dbReference>
<accession>A0A4P6F521</accession>
<name>A0A4P6F521_9MICO</name>
<dbReference type="Pfam" id="PF00583">
    <property type="entry name" value="Acetyltransf_1"/>
    <property type="match status" value="1"/>
</dbReference>
<evidence type="ECO:0000259" key="3">
    <source>
        <dbReference type="PROSITE" id="PS51186"/>
    </source>
</evidence>
<dbReference type="PROSITE" id="PS51186">
    <property type="entry name" value="GNAT"/>
    <property type="match status" value="1"/>
</dbReference>
<dbReference type="Gene3D" id="3.40.630.30">
    <property type="match status" value="1"/>
</dbReference>
<dbReference type="InterPro" id="IPR016181">
    <property type="entry name" value="Acyl_CoA_acyltransferase"/>
</dbReference>